<comment type="caution">
    <text evidence="2">Lacks conserved residue(s) required for the propagation of feature annotation.</text>
</comment>
<dbReference type="GO" id="GO:0006310">
    <property type="term" value="P:DNA recombination"/>
    <property type="evidence" value="ECO:0007669"/>
    <property type="project" value="UniProtKB-UniRule"/>
</dbReference>
<dbReference type="PANTHER" id="PTHR10302:SF27">
    <property type="entry name" value="SINGLE-STRANDED DNA-BINDING PROTEIN"/>
    <property type="match status" value="1"/>
</dbReference>
<dbReference type="PROSITE" id="PS50935">
    <property type="entry name" value="SSB"/>
    <property type="match status" value="1"/>
</dbReference>
<dbReference type="GO" id="GO:0003697">
    <property type="term" value="F:single-stranded DNA binding"/>
    <property type="evidence" value="ECO:0007669"/>
    <property type="project" value="UniProtKB-UniRule"/>
</dbReference>
<keyword evidence="6" id="KW-1185">Reference proteome</keyword>
<comment type="function">
    <text evidence="2">Plays an important role in DNA replication, recombination and repair. Binds to ssDNA and to an array of partner proteins to recruit them to their sites of action during DNA metabolism.</text>
</comment>
<protein>
    <recommendedName>
        <fullName evidence="2 3">Single-stranded DNA-binding protein</fullName>
        <shortName evidence="2">SSB</shortName>
    </recommendedName>
</protein>
<dbReference type="Pfam" id="PF00436">
    <property type="entry name" value="SSB"/>
    <property type="match status" value="1"/>
</dbReference>
<dbReference type="CDD" id="cd04496">
    <property type="entry name" value="SSB_OBF"/>
    <property type="match status" value="1"/>
</dbReference>
<dbReference type="InterPro" id="IPR000424">
    <property type="entry name" value="Primosome_PriB/ssb"/>
</dbReference>
<dbReference type="InterPro" id="IPR011344">
    <property type="entry name" value="ssDNA-bd"/>
</dbReference>
<dbReference type="Proteomes" id="UP000002730">
    <property type="component" value="Chromosome"/>
</dbReference>
<dbReference type="RefSeq" id="WP_010074385.1">
    <property type="nucleotide sequence ID" value="NC_014393.1"/>
</dbReference>
<evidence type="ECO:0000256" key="1">
    <source>
        <dbReference type="ARBA" id="ARBA00023125"/>
    </source>
</evidence>
<gene>
    <name evidence="5" type="ordered locus">Clocel_4367</name>
</gene>
<dbReference type="HAMAP" id="MF_00984">
    <property type="entry name" value="SSB"/>
    <property type="match status" value="1"/>
</dbReference>
<dbReference type="GO" id="GO:0009295">
    <property type="term" value="C:nucleoid"/>
    <property type="evidence" value="ECO:0007669"/>
    <property type="project" value="TreeGrafter"/>
</dbReference>
<dbReference type="PIRSF" id="PIRSF002070">
    <property type="entry name" value="SSB"/>
    <property type="match status" value="1"/>
</dbReference>
<feature type="compositionally biased region" description="Polar residues" evidence="4">
    <location>
        <begin position="123"/>
        <end position="133"/>
    </location>
</feature>
<evidence type="ECO:0000256" key="3">
    <source>
        <dbReference type="PIRNR" id="PIRNR002070"/>
    </source>
</evidence>
<dbReference type="STRING" id="573061.Clocel_4367"/>
<organism evidence="5 6">
    <name type="scientific">Clostridium cellulovorans (strain ATCC 35296 / DSM 3052 / OCM 3 / 743B)</name>
    <dbReference type="NCBI Taxonomy" id="573061"/>
    <lineage>
        <taxon>Bacteria</taxon>
        <taxon>Bacillati</taxon>
        <taxon>Bacillota</taxon>
        <taxon>Clostridia</taxon>
        <taxon>Eubacteriales</taxon>
        <taxon>Clostridiaceae</taxon>
        <taxon>Clostridium</taxon>
    </lineage>
</organism>
<reference evidence="5 6" key="1">
    <citation type="submission" date="2010-08" db="EMBL/GenBank/DDBJ databases">
        <title>Complete sequence of Clostridium cellulovorans 743B.</title>
        <authorList>
            <consortium name="US DOE Joint Genome Institute"/>
            <person name="Lucas S."/>
            <person name="Copeland A."/>
            <person name="Lapidus A."/>
            <person name="Cheng J.-F."/>
            <person name="Bruce D."/>
            <person name="Goodwin L."/>
            <person name="Pitluck S."/>
            <person name="Chertkov O."/>
            <person name="Detter J.C."/>
            <person name="Han C."/>
            <person name="Tapia R."/>
            <person name="Land M."/>
            <person name="Hauser L."/>
            <person name="Chang Y.-J."/>
            <person name="Jeffries C."/>
            <person name="Kyrpides N."/>
            <person name="Ivanova N."/>
            <person name="Mikhailova N."/>
            <person name="Hemme C.L."/>
            <person name="Woyke T."/>
        </authorList>
    </citation>
    <scope>NUCLEOTIDE SEQUENCE [LARGE SCALE GENOMIC DNA]</scope>
    <source>
        <strain evidence="6">ATCC 35296 / DSM 3052 / OCM 3 / 743B</strain>
    </source>
</reference>
<dbReference type="SUPFAM" id="SSF50249">
    <property type="entry name" value="Nucleic acid-binding proteins"/>
    <property type="match status" value="1"/>
</dbReference>
<evidence type="ECO:0000256" key="2">
    <source>
        <dbReference type="HAMAP-Rule" id="MF_00984"/>
    </source>
</evidence>
<accession>D9SPC1</accession>
<sequence length="148" mass="16200">MNKVVLIGRLVRDPELRFAQGTGTAVANFTIAVDRRFPSKDGQKEADFIPIVVFGKIAETVANYTSKGKLIGVSGRIQTRTYDAQDGSKRYVTEVVSDEVQFLEWGSGQQRGNGQGQSQGSNDMNSWGSSNGFDDNFVSPVDDDEIPF</sequence>
<dbReference type="KEGG" id="ccb:Clocel_4367"/>
<keyword evidence="1 2" id="KW-0238">DNA-binding</keyword>
<dbReference type="eggNOG" id="COG0629">
    <property type="taxonomic scope" value="Bacteria"/>
</dbReference>
<feature type="region of interest" description="Disordered" evidence="4">
    <location>
        <begin position="105"/>
        <end position="148"/>
    </location>
</feature>
<comment type="subunit">
    <text evidence="2">Homotetramer.</text>
</comment>
<dbReference type="PANTHER" id="PTHR10302">
    <property type="entry name" value="SINGLE-STRANDED DNA-BINDING PROTEIN"/>
    <property type="match status" value="1"/>
</dbReference>
<dbReference type="InterPro" id="IPR012340">
    <property type="entry name" value="NA-bd_OB-fold"/>
</dbReference>
<evidence type="ECO:0000313" key="5">
    <source>
        <dbReference type="EMBL" id="ADL54023.1"/>
    </source>
</evidence>
<dbReference type="OrthoDB" id="9809878at2"/>
<keyword evidence="2" id="KW-0227">DNA damage</keyword>
<keyword evidence="2" id="KW-0235">DNA replication</keyword>
<dbReference type="GO" id="GO:0006260">
    <property type="term" value="P:DNA replication"/>
    <property type="evidence" value="ECO:0007669"/>
    <property type="project" value="UniProtKB-UniRule"/>
</dbReference>
<name>D9SPC1_CLOC7</name>
<proteinExistence type="inferred from homology"/>
<keyword evidence="2" id="KW-0234">DNA repair</keyword>
<dbReference type="NCBIfam" id="TIGR00621">
    <property type="entry name" value="ssb"/>
    <property type="match status" value="1"/>
</dbReference>
<dbReference type="EMBL" id="CP002160">
    <property type="protein sequence ID" value="ADL54023.1"/>
    <property type="molecule type" value="Genomic_DNA"/>
</dbReference>
<feature type="short sequence motif" description="Important for interaction with partner proteins" evidence="2">
    <location>
        <begin position="143"/>
        <end position="148"/>
    </location>
</feature>
<dbReference type="Gene3D" id="2.40.50.140">
    <property type="entry name" value="Nucleic acid-binding proteins"/>
    <property type="match status" value="1"/>
</dbReference>
<evidence type="ECO:0000313" key="6">
    <source>
        <dbReference type="Proteomes" id="UP000002730"/>
    </source>
</evidence>
<evidence type="ECO:0000256" key="4">
    <source>
        <dbReference type="SAM" id="MobiDB-lite"/>
    </source>
</evidence>
<keyword evidence="2" id="KW-0233">DNA recombination</keyword>
<dbReference type="AlphaFoldDB" id="D9SPC1"/>
<dbReference type="GO" id="GO:0006281">
    <property type="term" value="P:DNA repair"/>
    <property type="evidence" value="ECO:0007669"/>
    <property type="project" value="UniProtKB-UniRule"/>
</dbReference>
<dbReference type="HOGENOM" id="CLU_078758_6_2_9"/>